<evidence type="ECO:0000313" key="3">
    <source>
        <dbReference type="Proteomes" id="UP001165121"/>
    </source>
</evidence>
<evidence type="ECO:0000313" key="2">
    <source>
        <dbReference type="EMBL" id="GMF52624.1"/>
    </source>
</evidence>
<feature type="region of interest" description="Disordered" evidence="1">
    <location>
        <begin position="204"/>
        <end position="224"/>
    </location>
</feature>
<dbReference type="OrthoDB" id="126782at2759"/>
<organism evidence="2 3">
    <name type="scientific">Phytophthora fragariaefolia</name>
    <dbReference type="NCBI Taxonomy" id="1490495"/>
    <lineage>
        <taxon>Eukaryota</taxon>
        <taxon>Sar</taxon>
        <taxon>Stramenopiles</taxon>
        <taxon>Oomycota</taxon>
        <taxon>Peronosporomycetes</taxon>
        <taxon>Peronosporales</taxon>
        <taxon>Peronosporaceae</taxon>
        <taxon>Phytophthora</taxon>
    </lineage>
</organism>
<comment type="caution">
    <text evidence="2">The sequence shown here is derived from an EMBL/GenBank/DDBJ whole genome shotgun (WGS) entry which is preliminary data.</text>
</comment>
<proteinExistence type="predicted"/>
<accession>A0A9W6Y4G9</accession>
<protein>
    <submittedName>
        <fullName evidence="2">Unnamed protein product</fullName>
    </submittedName>
</protein>
<dbReference type="AlphaFoldDB" id="A0A9W6Y4G9"/>
<evidence type="ECO:0000256" key="1">
    <source>
        <dbReference type="SAM" id="MobiDB-lite"/>
    </source>
</evidence>
<sequence length="245" mass="28951">MTFRPYVSSSAIEDFSEDASLPAQRRWWERFLNHAVQGAWSDQTTVYELKLKILPAVQNWCEQLSKHDRQDWTRLSKSFKGEYCKSKLSEAERYYTMTQRKYENPLAFLYRLNLGAERAGVDFRKSSRKLEQHLMQFVKNLSDDRLKKTLHSQRIQKVSDLEYILKQSEALSRDKGPPARATQQRDFRANNVVRDRFKPKRRDRAYVAEDDVGANSDDNEPFRDSVDPRVIVTKETVRVPLPMRR</sequence>
<gene>
    <name evidence="2" type="ORF">Pfra01_002158700</name>
</gene>
<keyword evidence="3" id="KW-1185">Reference proteome</keyword>
<dbReference type="Proteomes" id="UP001165121">
    <property type="component" value="Unassembled WGS sequence"/>
</dbReference>
<name>A0A9W6Y4G9_9STRA</name>
<reference evidence="2" key="1">
    <citation type="submission" date="2023-04" db="EMBL/GenBank/DDBJ databases">
        <title>Phytophthora fragariaefolia NBRC 109709.</title>
        <authorList>
            <person name="Ichikawa N."/>
            <person name="Sato H."/>
            <person name="Tonouchi N."/>
        </authorList>
    </citation>
    <scope>NUCLEOTIDE SEQUENCE</scope>
    <source>
        <strain evidence="2">NBRC 109709</strain>
    </source>
</reference>
<dbReference type="EMBL" id="BSXT01003113">
    <property type="protein sequence ID" value="GMF52624.1"/>
    <property type="molecule type" value="Genomic_DNA"/>
</dbReference>